<accession>A0A955E0L7</accession>
<dbReference type="GO" id="GO:0052621">
    <property type="term" value="F:diguanylate cyclase activity"/>
    <property type="evidence" value="ECO:0007669"/>
    <property type="project" value="UniProtKB-EC"/>
</dbReference>
<dbReference type="Gene3D" id="3.30.70.270">
    <property type="match status" value="1"/>
</dbReference>
<evidence type="ECO:0000313" key="2">
    <source>
        <dbReference type="EMBL" id="MCA9302127.1"/>
    </source>
</evidence>
<protein>
    <submittedName>
        <fullName evidence="2">Diguanylate cyclase</fullName>
        <ecNumber evidence="2">2.7.7.65</ecNumber>
    </submittedName>
</protein>
<keyword evidence="2" id="KW-0808">Transferase</keyword>
<reference evidence="2" key="1">
    <citation type="submission" date="2020-04" db="EMBL/GenBank/DDBJ databases">
        <authorList>
            <person name="Zhang T."/>
        </authorList>
    </citation>
    <scope>NUCLEOTIDE SEQUENCE</scope>
    <source>
        <strain evidence="2">HKST-UBA80</strain>
    </source>
</reference>
<dbReference type="AlphaFoldDB" id="A0A955E0L7"/>
<proteinExistence type="predicted"/>
<dbReference type="Pfam" id="PF00990">
    <property type="entry name" value="GGDEF"/>
    <property type="match status" value="1"/>
</dbReference>
<comment type="caution">
    <text evidence="2">The sequence shown here is derived from an EMBL/GenBank/DDBJ whole genome shotgun (WGS) entry which is preliminary data.</text>
</comment>
<dbReference type="InterPro" id="IPR043128">
    <property type="entry name" value="Rev_trsase/Diguanyl_cyclase"/>
</dbReference>
<dbReference type="InterPro" id="IPR029787">
    <property type="entry name" value="Nucleotide_cyclase"/>
</dbReference>
<evidence type="ECO:0000259" key="1">
    <source>
        <dbReference type="Pfam" id="PF00990"/>
    </source>
</evidence>
<organism evidence="2 3">
    <name type="scientific">candidate division WWE3 bacterium</name>
    <dbReference type="NCBI Taxonomy" id="2053526"/>
    <lineage>
        <taxon>Bacteria</taxon>
        <taxon>Katanobacteria</taxon>
    </lineage>
</organism>
<dbReference type="EC" id="2.7.7.65" evidence="2"/>
<gene>
    <name evidence="2" type="ORF">KDA10_02040</name>
</gene>
<sequence length="236" mass="26594">MPNKYKKPEYTKYFPKMPMYKAALLTDEMTGLPNRVGAIHIISSLLKNHPQIAIYFFDINHQKDINHYLGREPVGCGTIATVCAVQRIKASSRNAIVSRLSGDEGIVITTNPLISIEDEAYYKELDLPWVDYETATIMGEKVREYASGIPYNFSPEVFDNAKREDINIFNTIFPPTVSVAGFTVSISELLENSVNELGNILWAKVSRADEEASKSKKINYSSYSEAIKDKLLRKLS</sequence>
<evidence type="ECO:0000313" key="3">
    <source>
        <dbReference type="Proteomes" id="UP000714817"/>
    </source>
</evidence>
<dbReference type="EMBL" id="JAGQNY010000006">
    <property type="protein sequence ID" value="MCA9302127.1"/>
    <property type="molecule type" value="Genomic_DNA"/>
</dbReference>
<name>A0A955E0L7_UNCKA</name>
<reference evidence="2" key="2">
    <citation type="journal article" date="2021" name="Microbiome">
        <title>Successional dynamics and alternative stable states in a saline activated sludge microbial community over 9 years.</title>
        <authorList>
            <person name="Wang Y."/>
            <person name="Ye J."/>
            <person name="Ju F."/>
            <person name="Liu L."/>
            <person name="Boyd J.A."/>
            <person name="Deng Y."/>
            <person name="Parks D.H."/>
            <person name="Jiang X."/>
            <person name="Yin X."/>
            <person name="Woodcroft B.J."/>
            <person name="Tyson G.W."/>
            <person name="Hugenholtz P."/>
            <person name="Polz M.F."/>
            <person name="Zhang T."/>
        </authorList>
    </citation>
    <scope>NUCLEOTIDE SEQUENCE</scope>
    <source>
        <strain evidence="2">HKST-UBA80</strain>
    </source>
</reference>
<dbReference type="Proteomes" id="UP000714817">
    <property type="component" value="Unassembled WGS sequence"/>
</dbReference>
<feature type="domain" description="GGDEF" evidence="1">
    <location>
        <begin position="26"/>
        <end position="111"/>
    </location>
</feature>
<dbReference type="SUPFAM" id="SSF55073">
    <property type="entry name" value="Nucleotide cyclase"/>
    <property type="match status" value="1"/>
</dbReference>
<dbReference type="InterPro" id="IPR000160">
    <property type="entry name" value="GGDEF_dom"/>
</dbReference>
<keyword evidence="2" id="KW-0548">Nucleotidyltransferase</keyword>